<evidence type="ECO:0000313" key="7">
    <source>
        <dbReference type="EMBL" id="MDT0620115.1"/>
    </source>
</evidence>
<organism evidence="7 8">
    <name type="scientific">Croceitalea vernalis</name>
    <dbReference type="NCBI Taxonomy" id="3075599"/>
    <lineage>
        <taxon>Bacteria</taxon>
        <taxon>Pseudomonadati</taxon>
        <taxon>Bacteroidota</taxon>
        <taxon>Flavobacteriia</taxon>
        <taxon>Flavobacteriales</taxon>
        <taxon>Flavobacteriaceae</taxon>
        <taxon>Croceitalea</taxon>
    </lineage>
</organism>
<gene>
    <name evidence="7" type="ORF">RM520_00680</name>
</gene>
<evidence type="ECO:0000256" key="4">
    <source>
        <dbReference type="ARBA" id="ARBA00022989"/>
    </source>
</evidence>
<evidence type="ECO:0000256" key="2">
    <source>
        <dbReference type="ARBA" id="ARBA00022475"/>
    </source>
</evidence>
<dbReference type="Pfam" id="PF01810">
    <property type="entry name" value="LysE"/>
    <property type="match status" value="1"/>
</dbReference>
<keyword evidence="4 6" id="KW-1133">Transmembrane helix</keyword>
<comment type="subcellular location">
    <subcellularLocation>
        <location evidence="1">Cell membrane</location>
        <topology evidence="1">Multi-pass membrane protein</topology>
    </subcellularLocation>
</comment>
<feature type="transmembrane region" description="Helical" evidence="6">
    <location>
        <begin position="113"/>
        <end position="131"/>
    </location>
</feature>
<evidence type="ECO:0000256" key="1">
    <source>
        <dbReference type="ARBA" id="ARBA00004651"/>
    </source>
</evidence>
<dbReference type="InterPro" id="IPR001123">
    <property type="entry name" value="LeuE-type"/>
</dbReference>
<accession>A0ABU3BDC2</accession>
<comment type="caution">
    <text evidence="7">The sequence shown here is derived from an EMBL/GenBank/DDBJ whole genome shotgun (WGS) entry which is preliminary data.</text>
</comment>
<feature type="transmembrane region" description="Helical" evidence="6">
    <location>
        <begin position="72"/>
        <end position="93"/>
    </location>
</feature>
<keyword evidence="3 6" id="KW-0812">Transmembrane</keyword>
<evidence type="ECO:0000313" key="8">
    <source>
        <dbReference type="Proteomes" id="UP001250662"/>
    </source>
</evidence>
<proteinExistence type="predicted"/>
<sequence length="208" mass="23193">MTQLFTLFIATFSAAFLASAPPGLLNVNAAKTSVEKGKNNGVMFGLGVALMVMMQTYLAVRIAKYLSRNPEVIGMLLKTALVVFAGLAVFFFLKARKENVKPLLQEKGKKSGSFTKGMFLAALNLLTVPYYSGLNSVFNSQGLMRYTISDEVVFILAAGLGTFLVMYLYVFYFNKMEHKTNRFSKNSNYILSALMVLLFLITLYRIYN</sequence>
<evidence type="ECO:0000256" key="3">
    <source>
        <dbReference type="ARBA" id="ARBA00022692"/>
    </source>
</evidence>
<dbReference type="RefSeq" id="WP_311383775.1">
    <property type="nucleotide sequence ID" value="NZ_JAVRHU010000001.1"/>
</dbReference>
<dbReference type="EMBL" id="JAVRHU010000001">
    <property type="protein sequence ID" value="MDT0620115.1"/>
    <property type="molecule type" value="Genomic_DNA"/>
</dbReference>
<evidence type="ECO:0000256" key="5">
    <source>
        <dbReference type="ARBA" id="ARBA00023136"/>
    </source>
</evidence>
<evidence type="ECO:0000256" key="6">
    <source>
        <dbReference type="SAM" id="Phobius"/>
    </source>
</evidence>
<keyword evidence="8" id="KW-1185">Reference proteome</keyword>
<feature type="transmembrane region" description="Helical" evidence="6">
    <location>
        <begin position="189"/>
        <end position="207"/>
    </location>
</feature>
<keyword evidence="5 6" id="KW-0472">Membrane</keyword>
<dbReference type="Proteomes" id="UP001250662">
    <property type="component" value="Unassembled WGS sequence"/>
</dbReference>
<protein>
    <submittedName>
        <fullName evidence="7">LysE family transporter</fullName>
    </submittedName>
</protein>
<feature type="transmembrane region" description="Helical" evidence="6">
    <location>
        <begin position="152"/>
        <end position="169"/>
    </location>
</feature>
<feature type="transmembrane region" description="Helical" evidence="6">
    <location>
        <begin position="41"/>
        <end position="60"/>
    </location>
</feature>
<keyword evidence="2" id="KW-1003">Cell membrane</keyword>
<reference evidence="7 8" key="1">
    <citation type="submission" date="2023-09" db="EMBL/GenBank/DDBJ databases">
        <authorList>
            <person name="Rey-Velasco X."/>
        </authorList>
    </citation>
    <scope>NUCLEOTIDE SEQUENCE [LARGE SCALE GENOMIC DNA]</scope>
    <source>
        <strain evidence="7 8">P007</strain>
    </source>
</reference>
<name>A0ABU3BDC2_9FLAO</name>